<comment type="caution">
    <text evidence="5">The sequence shown here is derived from an EMBL/GenBank/DDBJ whole genome shotgun (WGS) entry which is preliminary data.</text>
</comment>
<keyword evidence="2" id="KW-0853">WD repeat</keyword>
<dbReference type="InterPro" id="IPR036322">
    <property type="entry name" value="WD40_repeat_dom_sf"/>
</dbReference>
<evidence type="ECO:0000256" key="2">
    <source>
        <dbReference type="PROSITE-ProRule" id="PRU00221"/>
    </source>
</evidence>
<evidence type="ECO:0000259" key="4">
    <source>
        <dbReference type="PROSITE" id="PS50837"/>
    </source>
</evidence>
<reference evidence="6" key="1">
    <citation type="journal article" date="2017" name="bioRxiv">
        <title>Comparative analysis of the genomes of Stylophora pistillata and Acropora digitifera provides evidence for extensive differences between species of corals.</title>
        <authorList>
            <person name="Voolstra C.R."/>
            <person name="Li Y."/>
            <person name="Liew Y.J."/>
            <person name="Baumgarten S."/>
            <person name="Zoccola D."/>
            <person name="Flot J.-F."/>
            <person name="Tambutte S."/>
            <person name="Allemand D."/>
            <person name="Aranda M."/>
        </authorList>
    </citation>
    <scope>NUCLEOTIDE SEQUENCE [LARGE SCALE GENOMIC DNA]</scope>
</reference>
<dbReference type="PANTHER" id="PTHR10039:SF14">
    <property type="entry name" value="NACHT DOMAIN-CONTAINING PROTEIN"/>
    <property type="match status" value="1"/>
</dbReference>
<dbReference type="PANTHER" id="PTHR10039">
    <property type="entry name" value="AMELOGENIN"/>
    <property type="match status" value="1"/>
</dbReference>
<dbReference type="Gene3D" id="3.40.50.300">
    <property type="entry name" value="P-loop containing nucleotide triphosphate hydrolases"/>
    <property type="match status" value="1"/>
</dbReference>
<evidence type="ECO:0000256" key="3">
    <source>
        <dbReference type="SAM" id="Coils"/>
    </source>
</evidence>
<keyword evidence="1" id="KW-0677">Repeat</keyword>
<dbReference type="PROSITE" id="PS50082">
    <property type="entry name" value="WD_REPEATS_2"/>
    <property type="match status" value="2"/>
</dbReference>
<feature type="repeat" description="WD" evidence="2">
    <location>
        <begin position="1145"/>
        <end position="1186"/>
    </location>
</feature>
<dbReference type="Pfam" id="PF24883">
    <property type="entry name" value="NPHP3_N"/>
    <property type="match status" value="1"/>
</dbReference>
<dbReference type="InterPro" id="IPR027417">
    <property type="entry name" value="P-loop_NTPase"/>
</dbReference>
<accession>A0A2B4R4A7</accession>
<dbReference type="SUPFAM" id="SSF52540">
    <property type="entry name" value="P-loop containing nucleoside triphosphate hydrolases"/>
    <property type="match status" value="1"/>
</dbReference>
<dbReference type="InterPro" id="IPR056884">
    <property type="entry name" value="NPHP3-like_N"/>
</dbReference>
<dbReference type="InterPro" id="IPR015943">
    <property type="entry name" value="WD40/YVTN_repeat-like_dom_sf"/>
</dbReference>
<feature type="domain" description="NACHT" evidence="4">
    <location>
        <begin position="1519"/>
        <end position="1666"/>
    </location>
</feature>
<dbReference type="PROSITE" id="PS50837">
    <property type="entry name" value="NACHT"/>
    <property type="match status" value="1"/>
</dbReference>
<dbReference type="InterPro" id="IPR007111">
    <property type="entry name" value="NACHT_NTPase"/>
</dbReference>
<dbReference type="InterPro" id="IPR001680">
    <property type="entry name" value="WD40_rpt"/>
</dbReference>
<feature type="coiled-coil region" evidence="3">
    <location>
        <begin position="2522"/>
        <end position="2552"/>
    </location>
</feature>
<keyword evidence="3" id="KW-0175">Coiled coil</keyword>
<organism evidence="5 6">
    <name type="scientific">Stylophora pistillata</name>
    <name type="common">Smooth cauliflower coral</name>
    <dbReference type="NCBI Taxonomy" id="50429"/>
    <lineage>
        <taxon>Eukaryota</taxon>
        <taxon>Metazoa</taxon>
        <taxon>Cnidaria</taxon>
        <taxon>Anthozoa</taxon>
        <taxon>Hexacorallia</taxon>
        <taxon>Scleractinia</taxon>
        <taxon>Astrocoeniina</taxon>
        <taxon>Pocilloporidae</taxon>
        <taxon>Stylophora</taxon>
    </lineage>
</organism>
<dbReference type="Proteomes" id="UP000225706">
    <property type="component" value="Unassembled WGS sequence"/>
</dbReference>
<evidence type="ECO:0000313" key="5">
    <source>
        <dbReference type="EMBL" id="PFX11986.1"/>
    </source>
</evidence>
<name>A0A2B4R4A7_STYPI</name>
<gene>
    <name evidence="5" type="ORF">AWC38_SpisGene24128</name>
</gene>
<dbReference type="Pfam" id="PF20706">
    <property type="entry name" value="GT4-conflict"/>
    <property type="match status" value="1"/>
</dbReference>
<dbReference type="SUPFAM" id="SSF101908">
    <property type="entry name" value="Putative isomerase YbhE"/>
    <property type="match status" value="1"/>
</dbReference>
<evidence type="ECO:0000313" key="6">
    <source>
        <dbReference type="Proteomes" id="UP000225706"/>
    </source>
</evidence>
<evidence type="ECO:0000256" key="1">
    <source>
        <dbReference type="ARBA" id="ARBA00022737"/>
    </source>
</evidence>
<dbReference type="SUPFAM" id="SSF50978">
    <property type="entry name" value="WD40 repeat-like"/>
    <property type="match status" value="2"/>
</dbReference>
<proteinExistence type="predicted"/>
<dbReference type="OrthoDB" id="5967843at2759"/>
<keyword evidence="6" id="KW-1185">Reference proteome</keyword>
<feature type="repeat" description="WD" evidence="2">
    <location>
        <begin position="450"/>
        <end position="491"/>
    </location>
</feature>
<dbReference type="EMBL" id="LSMT01001679">
    <property type="protein sequence ID" value="PFX11986.1"/>
    <property type="molecule type" value="Genomic_DNA"/>
</dbReference>
<dbReference type="SMART" id="SM00320">
    <property type="entry name" value="WD40"/>
    <property type="match status" value="7"/>
</dbReference>
<dbReference type="Gene3D" id="2.130.10.10">
    <property type="entry name" value="YVTN repeat-like/Quinoprotein amine dehydrogenase"/>
    <property type="match status" value="4"/>
</dbReference>
<protein>
    <recommendedName>
        <fullName evidence="4">NACHT domain-containing protein</fullName>
    </recommendedName>
</protein>
<sequence>MFCLATSPDETTVAGALGRSLILFNASTGKRNSVPFELSEVTIVTHLDFSYDGMFLYFGCPNRRFSVIRRCVEDFVPLSGNLNVCEKMQGPSPCKNGLCLANLLALFAMRDIEKVPHDEMIIHILRRPPCVYECFITEIVRNSLQEPSFITFITLRERIFQLYSHLYQYEDCDLQKAMPVLLPKGFTEVSTQDINVYAESLFYKGYGVDSAVYIQLLSLDNQSITAVFSSINVVVTVSFNAVLTVWDVNEKSGEITFKFLTMIPRSKVPIHFVRSCAFSPGGQLIAISQGISVELFCLTEGEIVEFLCTVFSTDSEETVSNITFSSESTSLLFCVKNFKDGLRCFVWDVREKCILGNVKSKTLLAIESCGLLSRKRELILCGEYQIEIWKYDEDPSRLLTRFGVESPYQSVEFHRCSVSLNDQFLICCIANRILLYSLHDSQIDSSKNVLCGHLGRIDFCQFLRVNHYLISYGIDGMVFLWDISEFKAVAFAKIAHGDERIISMAVSPKEDEAVCFLSSGRVCLIRLRGLGIPLPFRTPPSSVKYNNEKAETNLQFEGALTSTSQESNHFTEDDSAEAMSISDSDEDMKRRLQCSRVEVYHLLQDFMLFSDRLDKPKQESLAKLFEVIEYNVLVLSECPHLLHSCLRGILNVPDSPSPWLEYNRSKSADLVAVPITYTAHIFCIAMSSDEGTVAGALGRSLVLFDASTGRRKSRPFVISRDTITHVTDLKFLHGDQFIYFGCPYRLFSVERGRVEECLPLLDNRNSESSLMERVKSRETIQGPSPCKNRLCLANLLALFTMREIKRISDGEITFYIRLRPPCAYECFITEIIRNSMREHSWKSMRQRIIKLYVGFYRYQGWDLRNEMPVLLHKKFTKVSAMDIDAYPESLLYEKYGVERSDYAKSSPPHFESVAVRESIAAVFFSINVVVTVASNGHVTFWNVTEKREKIAFKLSPKISKFGDPISSVKSCVFSPSGQLIAIHHGNNVELYCLEGSGIVEFLCTVFLTDCKDVVSNITFSSDSSSLLFCVKNFRDDLSCFVWDVTGKCTIGKVKSKTLLAIESCCTLSHKRELILCGEYQIEVWKYDEDPSRLLTRLGVEKPYQSVEFRQCSVSLNDKFLICCIANRILLYNLRASQINSSKLVLCGHLGRIDFCQFLKENRYLISYGIDGMVFLWDINESKAVGFAKIAHGDERITSMAVSPEENEAVCFVSSGRVCLITLRGLCIALPFRTPPSSVKYNNEKAETNLQFEITFFLVSQNLYMGTILKGANNYTELEVARQDVVIEQANLLWSVKLNLDDVRNIGTTESEEDKQAALDHKIRIVKAERRPGYDELEWLSFPPGNLKVDVIVGHGVTLGRQAQVIRESLNCKWVQVVHTDPEELGMFKSYQNPISTGEKKHKAEVELCEMADFVVGVGPKLSEAFRSYLSWCKKDQTILDITPGIADASAAVSSHSAVSATSQATQTMDFTSEKLHTEHCRYEGQGKVTSETCHSKVSVDRQWFFDDFNAWFRDPGDSRAYVLLGDPGVGKSVIAGALAQRMRETGQLGAAYFCRHDDGTRNDPRYLLGTVAHQLCACNDKYKEIVGGEDGVKMLLGNSKLGVRELFTKLLHEPLSESRPCHQKFLVIIDALDETDYKSREDFLDLIQHRFPLLPEWLVFFVTSRPEYSVQPRLEGYKPCIKICAGNSEQQEFYQQHKQDIQNFLKKRIDFSCITISVDDVSQKCDGLFLYAHYIVKELKEVIVPGKKIIDLNDLFPGDIKEFFRKNFRRVYVNVGENIFKKLFGCAVVAPSPLPVSVISFLLTKENSSLEEQQVIDAVSQFLVIRTSDHTLSFLHNLIPAWLTNDTKAPRKLFISKKTAGEYLKKVVVEILSSIVQESSSPCTSIDAKLEDYVIRVSVCFLCHFGGKDWLELVFTCLTNYHFVERRLRSGKIEIYRLVQDLKRVSGCLNGDDEKKQDLLQDVAQVLLSNTFILAECPQLLHSCLRKASNAVQETFLLNKLPVPRLECTVFAFPHPAITDMNCFAASSDERTIVGAAGRTVMFFDARTAGGVNGPFEISKQSIDNISHLEYSPDNQFIFFGRLDKWFSVERKCIEDFLQFNGNATVYRWGFLTRDGESIVVKRNVENFACHWSENACLCNLLALWAVKEIEVSRDDVMNLHEELAVEGPMNCLLKCLSYKKYPAETHVGPKSLLEGCHFCKKLSSLVDKGYQEASLIAVRQKILEIYPFIFQCQIWDLKMGRPVLERAFISNDQLEPFTYICHVSYFVNRWAMEIAFSDFSVCNIAIITAIRYLEGSLGHRLQWEPPVDLKPPGIPHLSVERTVKVEELLENLLERYMVLGLTGELRRKVNVNLETVLKRIKELEDSGNLQKQRDLEQEEELEHNLIQELKSTLMLIQRRHVRNDEGEELEMLQRSYLKKMIALKKMRRMKLERTSGLELECDLKDEIVFLLRSKRILNLDVVFIRECIAQRLEPKLKEELEMLIERERVLEHELIGRNQGIEIDQQELNLKQGLKLPVDQVHKLQNRLACLEELERILERHRGQELDQEDSNLKQKMKFLPERESGSQHEMEARDYQLLKFVIDQEPRWKGQLQEREESPFASLHKLHPVAFPHERDREFEKLGSFKHEHELTSTEYGWLRQRFHELIQPEVNPTTEEELEGLLTKEQELLRREIGEKA</sequence>